<evidence type="ECO:0000313" key="17">
    <source>
        <dbReference type="Proteomes" id="UP000799640"/>
    </source>
</evidence>
<evidence type="ECO:0000256" key="7">
    <source>
        <dbReference type="ARBA" id="ARBA00022801"/>
    </source>
</evidence>
<dbReference type="InterPro" id="IPR027268">
    <property type="entry name" value="Peptidase_M4/M1_CTD_sf"/>
</dbReference>
<feature type="active site" description="Proton acceptor" evidence="11">
    <location>
        <position position="305"/>
    </location>
</feature>
<dbReference type="InterPro" id="IPR049980">
    <property type="entry name" value="LTA4H_cat"/>
</dbReference>
<keyword evidence="17" id="KW-1185">Reference proteome</keyword>
<evidence type="ECO:0000259" key="15">
    <source>
        <dbReference type="SMART" id="SM01263"/>
    </source>
</evidence>
<dbReference type="Pfam" id="PF17900">
    <property type="entry name" value="Peptidase_M1_N"/>
    <property type="match status" value="1"/>
</dbReference>
<dbReference type="GO" id="GO:0005634">
    <property type="term" value="C:nucleus"/>
    <property type="evidence" value="ECO:0007669"/>
    <property type="project" value="UniProtKB-SubCell"/>
</dbReference>
<reference evidence="16" key="1">
    <citation type="journal article" date="2020" name="Stud. Mycol.">
        <title>101 Dothideomycetes genomes: a test case for predicting lifestyles and emergence of pathogens.</title>
        <authorList>
            <person name="Haridas S."/>
            <person name="Albert R."/>
            <person name="Binder M."/>
            <person name="Bloem J."/>
            <person name="Labutti K."/>
            <person name="Salamov A."/>
            <person name="Andreopoulos B."/>
            <person name="Baker S."/>
            <person name="Barry K."/>
            <person name="Bills G."/>
            <person name="Bluhm B."/>
            <person name="Cannon C."/>
            <person name="Castanera R."/>
            <person name="Culley D."/>
            <person name="Daum C."/>
            <person name="Ezra D."/>
            <person name="Gonzalez J."/>
            <person name="Henrissat B."/>
            <person name="Kuo A."/>
            <person name="Liang C."/>
            <person name="Lipzen A."/>
            <person name="Lutzoni F."/>
            <person name="Magnuson J."/>
            <person name="Mondo S."/>
            <person name="Nolan M."/>
            <person name="Ohm R."/>
            <person name="Pangilinan J."/>
            <person name="Park H.-J."/>
            <person name="Ramirez L."/>
            <person name="Alfaro M."/>
            <person name="Sun H."/>
            <person name="Tritt A."/>
            <person name="Yoshinaga Y."/>
            <person name="Zwiers L.-H."/>
            <person name="Turgeon B."/>
            <person name="Goodwin S."/>
            <person name="Spatafora J."/>
            <person name="Crous P."/>
            <person name="Grigoriev I."/>
        </authorList>
    </citation>
    <scope>NUCLEOTIDE SEQUENCE</scope>
    <source>
        <strain evidence="16">CBS 262.69</strain>
    </source>
</reference>
<dbReference type="InterPro" id="IPR014782">
    <property type="entry name" value="Peptidase_M1_dom"/>
</dbReference>
<dbReference type="PANTHER" id="PTHR45726">
    <property type="entry name" value="LEUKOTRIENE A-4 HYDROLASE"/>
    <property type="match status" value="1"/>
</dbReference>
<dbReference type="GO" id="GO:0008270">
    <property type="term" value="F:zinc ion binding"/>
    <property type="evidence" value="ECO:0007669"/>
    <property type="project" value="InterPro"/>
</dbReference>
<evidence type="ECO:0000256" key="5">
    <source>
        <dbReference type="ARBA" id="ARBA00022670"/>
    </source>
</evidence>
<evidence type="ECO:0000256" key="14">
    <source>
        <dbReference type="RuleBase" id="RU361141"/>
    </source>
</evidence>
<dbReference type="Proteomes" id="UP000799640">
    <property type="component" value="Unassembled WGS sequence"/>
</dbReference>
<dbReference type="InterPro" id="IPR016024">
    <property type="entry name" value="ARM-type_fold"/>
</dbReference>
<feature type="binding site" evidence="13">
    <location>
        <position position="304"/>
    </location>
    <ligand>
        <name>Zn(2+)</name>
        <dbReference type="ChEBI" id="CHEBI:29105"/>
        <note>catalytic</note>
    </ligand>
</feature>
<feature type="binding site" evidence="12">
    <location>
        <begin position="275"/>
        <end position="280"/>
    </location>
    <ligand>
        <name>a peptide</name>
        <dbReference type="ChEBI" id="CHEBI:60466"/>
    </ligand>
</feature>
<proteinExistence type="inferred from homology"/>
<evidence type="ECO:0000256" key="2">
    <source>
        <dbReference type="ARBA" id="ARBA00004496"/>
    </source>
</evidence>
<evidence type="ECO:0000256" key="1">
    <source>
        <dbReference type="ARBA" id="ARBA00004123"/>
    </source>
</evidence>
<evidence type="ECO:0000256" key="9">
    <source>
        <dbReference type="ARBA" id="ARBA00023049"/>
    </source>
</evidence>
<keyword evidence="8 13" id="KW-0862">Zinc</keyword>
<dbReference type="FunFam" id="1.10.390.10:FF:000009">
    <property type="entry name" value="Leukotriene A(4) hydrolase"/>
    <property type="match status" value="1"/>
</dbReference>
<evidence type="ECO:0000256" key="13">
    <source>
        <dbReference type="PIRSR" id="PIRSR612777-3"/>
    </source>
</evidence>
<keyword evidence="7 14" id="KW-0378">Hydrolase</keyword>
<dbReference type="Gene3D" id="1.25.40.320">
    <property type="entry name" value="Peptidase M1, leukotriene A4 hydrolase/aminopeptidase C-terminal domain"/>
    <property type="match status" value="1"/>
</dbReference>
<dbReference type="AlphaFoldDB" id="A0A6G1I5L8"/>
<dbReference type="OrthoDB" id="79562at2759"/>
<dbReference type="Gene3D" id="3.30.2010.30">
    <property type="match status" value="1"/>
</dbReference>
<feature type="binding site" evidence="12">
    <location>
        <begin position="140"/>
        <end position="142"/>
    </location>
    <ligand>
        <name>a peptide</name>
        <dbReference type="ChEBI" id="CHEBI:60466"/>
    </ligand>
</feature>
<keyword evidence="4 14" id="KW-0963">Cytoplasm</keyword>
<accession>A0A6G1I5L8</accession>
<evidence type="ECO:0000313" key="16">
    <source>
        <dbReference type="EMBL" id="KAF2403347.1"/>
    </source>
</evidence>
<dbReference type="SMART" id="SM01263">
    <property type="entry name" value="Leuk-A4-hydro_C"/>
    <property type="match status" value="1"/>
</dbReference>
<dbReference type="EC" id="3.3.2.10" evidence="14"/>
<dbReference type="InterPro" id="IPR045357">
    <property type="entry name" value="Aminopeptidase_N-like_N"/>
</dbReference>
<dbReference type="InterPro" id="IPR012777">
    <property type="entry name" value="LTA4H"/>
</dbReference>
<organism evidence="16 17">
    <name type="scientific">Trichodelitschia bisporula</name>
    <dbReference type="NCBI Taxonomy" id="703511"/>
    <lineage>
        <taxon>Eukaryota</taxon>
        <taxon>Fungi</taxon>
        <taxon>Dikarya</taxon>
        <taxon>Ascomycota</taxon>
        <taxon>Pezizomycotina</taxon>
        <taxon>Dothideomycetes</taxon>
        <taxon>Dothideomycetes incertae sedis</taxon>
        <taxon>Phaeotrichales</taxon>
        <taxon>Phaeotrichaceae</taxon>
        <taxon>Trichodelitschia</taxon>
    </lineage>
</organism>
<feature type="binding site" evidence="12">
    <location>
        <begin position="573"/>
        <end position="575"/>
    </location>
    <ligand>
        <name>a peptide</name>
        <dbReference type="ChEBI" id="CHEBI:60466"/>
    </ligand>
</feature>
<name>A0A6G1I5L8_9PEZI</name>
<keyword evidence="9 14" id="KW-0482">Metalloprotease</keyword>
<feature type="binding site" evidence="13">
    <location>
        <position position="308"/>
    </location>
    <ligand>
        <name>Zn(2+)</name>
        <dbReference type="ChEBI" id="CHEBI:29105"/>
        <note>catalytic</note>
    </ligand>
</feature>
<dbReference type="InterPro" id="IPR042097">
    <property type="entry name" value="Aminopeptidase_N-like_N_sf"/>
</dbReference>
<evidence type="ECO:0000256" key="10">
    <source>
        <dbReference type="ARBA" id="ARBA00023242"/>
    </source>
</evidence>
<sequence length="621" mass="70141">MAHVTASTPRDPNTLSNYNKWRTSHVTANLEIDFATQWLKGNVVLRLKSLTDSESKEIRLDTSYLDIKDVKLNGAAAKWALEPRSEPYGSPLSIILDKGVAKDKEVELDISLRTTDSCTALQWFSPAQTSNKKHPYMFSQCQAIHARSVFPCQDTPDVKATVDFNIRSRLPVVASGLPTGTKDFRPGKPGESGTLLYTFRQGIPIPSYLFAIASGDLASASVGPRSTVVTGPEELTDCKWELEHDMERFLEAAEKIVFPYAWTTYNVLVLPSSFPYGGMENPIFTFATPTIISKDRENIDVIAHELAHSWSGNLVSNASWEHFWLNEGWTTYIERRIQGAVHSEPHFHFSALIGWRALEGSVEMYGKDHEFTKLVPDLKGKDPDDAFSSIPYEKGFVFLYYLDTLVGREKWDKYIPHYFKTWQQKSLDSFEFKKTLLDFFASDAEASEKLAGVDWDTWFFAPGYPPKPAFDDTLAKPCTDLASKWQHRQTTPFTPKPEDVSRWTANQAVLFLETLLGSLSPLSTNDIADMGAVYAFDKGENVEVVARYFQVGLKARLESVYVPTAELLGKVGRMKFVRPLFRELNRCDRGLAVKTFEKYAGFYHPICRGLVEKDLFGEGRE</sequence>
<dbReference type="EMBL" id="ML996689">
    <property type="protein sequence ID" value="KAF2403347.1"/>
    <property type="molecule type" value="Genomic_DNA"/>
</dbReference>
<dbReference type="GO" id="GO:0004301">
    <property type="term" value="F:epoxide hydrolase activity"/>
    <property type="evidence" value="ECO:0007669"/>
    <property type="project" value="UniProtKB-EC"/>
</dbReference>
<dbReference type="CDD" id="cd09599">
    <property type="entry name" value="M1_LTA4H"/>
    <property type="match status" value="1"/>
</dbReference>
<dbReference type="Pfam" id="PF01433">
    <property type="entry name" value="Peptidase_M1"/>
    <property type="match status" value="1"/>
</dbReference>
<keyword evidence="10" id="KW-0539">Nucleus</keyword>
<dbReference type="SUPFAM" id="SSF48371">
    <property type="entry name" value="ARM repeat"/>
    <property type="match status" value="1"/>
</dbReference>
<dbReference type="InterPro" id="IPR038502">
    <property type="entry name" value="M1_LTA-4_hydro/amino_C_sf"/>
</dbReference>
<feature type="active site" description="Proton donor" evidence="11">
    <location>
        <position position="392"/>
    </location>
</feature>
<dbReference type="PRINTS" id="PR00756">
    <property type="entry name" value="ALADIPTASE"/>
</dbReference>
<dbReference type="SUPFAM" id="SSF55486">
    <property type="entry name" value="Metalloproteases ('zincins'), catalytic domain"/>
    <property type="match status" value="1"/>
</dbReference>
<dbReference type="EC" id="3.4.11.-" evidence="14"/>
<feature type="binding site" evidence="13">
    <location>
        <position position="327"/>
    </location>
    <ligand>
        <name>Zn(2+)</name>
        <dbReference type="ChEBI" id="CHEBI:29105"/>
        <note>catalytic</note>
    </ligand>
</feature>
<keyword evidence="5 14" id="KW-0645">Protease</keyword>
<dbReference type="GO" id="GO:0006508">
    <property type="term" value="P:proteolysis"/>
    <property type="evidence" value="ECO:0007669"/>
    <property type="project" value="UniProtKB-KW"/>
</dbReference>
<evidence type="ECO:0000256" key="3">
    <source>
        <dbReference type="ARBA" id="ARBA00010136"/>
    </source>
</evidence>
<keyword evidence="6 13" id="KW-0479">Metal-binding</keyword>
<comment type="catalytic activity">
    <reaction evidence="14">
        <text>an epoxide + H2O = an ethanediol</text>
        <dbReference type="Rhea" id="RHEA:19037"/>
        <dbReference type="ChEBI" id="CHEBI:15377"/>
        <dbReference type="ChEBI" id="CHEBI:32955"/>
        <dbReference type="ChEBI" id="CHEBI:140594"/>
        <dbReference type="EC" id="3.3.2.10"/>
    </reaction>
</comment>
<dbReference type="GO" id="GO:0004177">
    <property type="term" value="F:aminopeptidase activity"/>
    <property type="evidence" value="ECO:0007669"/>
    <property type="project" value="TreeGrafter"/>
</dbReference>
<dbReference type="GO" id="GO:0008237">
    <property type="term" value="F:metallopeptidase activity"/>
    <property type="evidence" value="ECO:0007669"/>
    <property type="project" value="UniProtKB-KW"/>
</dbReference>
<evidence type="ECO:0000256" key="11">
    <source>
        <dbReference type="PIRSR" id="PIRSR612777-1"/>
    </source>
</evidence>
<dbReference type="FunFam" id="1.25.40.320:FF:000001">
    <property type="entry name" value="Leukotriene A(4) hydrolase"/>
    <property type="match status" value="1"/>
</dbReference>
<evidence type="ECO:0000256" key="12">
    <source>
        <dbReference type="PIRSR" id="PIRSR612777-2"/>
    </source>
</evidence>
<dbReference type="FunFam" id="2.60.40.1730:FF:000004">
    <property type="entry name" value="Leukotriene A(4) hydrolase"/>
    <property type="match status" value="1"/>
</dbReference>
<dbReference type="FunFam" id="3.30.2010.30:FF:000001">
    <property type="entry name" value="Leukotriene A(4) hydrolase"/>
    <property type="match status" value="1"/>
</dbReference>
<comment type="similarity">
    <text evidence="3 14">Belongs to the peptidase M1 family.</text>
</comment>
<dbReference type="Gene3D" id="2.60.40.1730">
    <property type="entry name" value="tricorn interacting facor f3 domain"/>
    <property type="match status" value="1"/>
</dbReference>
<evidence type="ECO:0000256" key="4">
    <source>
        <dbReference type="ARBA" id="ARBA00022490"/>
    </source>
</evidence>
<dbReference type="PANTHER" id="PTHR45726:SF3">
    <property type="entry name" value="LEUKOTRIENE A-4 HYDROLASE"/>
    <property type="match status" value="1"/>
</dbReference>
<feature type="domain" description="Peptidase M1 leukotriene A4 hydrolase/aminopeptidase C-terminal" evidence="15">
    <location>
        <begin position="473"/>
        <end position="615"/>
    </location>
</feature>
<dbReference type="NCBIfam" id="TIGR02411">
    <property type="entry name" value="leuko_A4_hydro"/>
    <property type="match status" value="1"/>
</dbReference>
<dbReference type="InterPro" id="IPR001930">
    <property type="entry name" value="Peptidase_M1"/>
</dbReference>
<dbReference type="Gene3D" id="1.10.390.10">
    <property type="entry name" value="Neutral Protease Domain 2"/>
    <property type="match status" value="1"/>
</dbReference>
<evidence type="ECO:0000256" key="6">
    <source>
        <dbReference type="ARBA" id="ARBA00022723"/>
    </source>
</evidence>
<dbReference type="GO" id="GO:0005829">
    <property type="term" value="C:cytosol"/>
    <property type="evidence" value="ECO:0007669"/>
    <property type="project" value="TreeGrafter"/>
</dbReference>
<comment type="cofactor">
    <cofactor evidence="13 14">
        <name>Zn(2+)</name>
        <dbReference type="ChEBI" id="CHEBI:29105"/>
    </cofactor>
    <text evidence="13 14">Binds 1 zinc ion per subunit.</text>
</comment>
<comment type="subcellular location">
    <subcellularLocation>
        <location evidence="2 14">Cytoplasm</location>
    </subcellularLocation>
    <subcellularLocation>
        <location evidence="1">Nucleus</location>
    </subcellularLocation>
</comment>
<dbReference type="InterPro" id="IPR015211">
    <property type="entry name" value="Peptidase_M1_C"/>
</dbReference>
<dbReference type="Pfam" id="PF09127">
    <property type="entry name" value="Leuk-A4-hydro_C"/>
    <property type="match status" value="1"/>
</dbReference>
<evidence type="ECO:0000256" key="8">
    <source>
        <dbReference type="ARBA" id="ARBA00022833"/>
    </source>
</evidence>
<dbReference type="SUPFAM" id="SSF63737">
    <property type="entry name" value="Leukotriene A4 hydrolase N-terminal domain"/>
    <property type="match status" value="1"/>
</dbReference>
<protein>
    <recommendedName>
        <fullName evidence="14">Leukotriene A(4) hydrolase</fullName>
        <shortName evidence="14">LTA-4 hydrolase</shortName>
        <ecNumber evidence="14">3.3.2.10</ecNumber>
        <ecNumber evidence="14">3.4.11.-</ecNumber>
    </recommendedName>
</protein>
<gene>
    <name evidence="16" type="ORF">EJ06DRAFT_526935</name>
</gene>
<dbReference type="InterPro" id="IPR034015">
    <property type="entry name" value="M1_LTA4H"/>
</dbReference>